<comment type="similarity">
    <text evidence="1">Belongs to the protein kinase superfamily. CAMK Ser/Thr protein kinase family. CHEK2 subfamily.</text>
</comment>
<evidence type="ECO:0000259" key="6">
    <source>
        <dbReference type="PROSITE" id="PS50011"/>
    </source>
</evidence>
<dbReference type="InterPro" id="IPR011009">
    <property type="entry name" value="Kinase-like_dom_sf"/>
</dbReference>
<dbReference type="SUPFAM" id="SSF49879">
    <property type="entry name" value="SMAD/FHA domain"/>
    <property type="match status" value="1"/>
</dbReference>
<dbReference type="AlphaFoldDB" id="A0AAD6ZS77"/>
<sequence>MTRAACVYIINTKLQRALIINTVTMPSPAPFSNPQNNSAFPALYLYPLNDSFIPKHISLNPPGQRVKIGRQTNLKTSPAEWNGYFDFRVISRQHAEVWEENGKIFIKDVKSSNGTFVNGERLSQEGLESDPFELKTDDNVEFGVDIVGEDNKTIIYHKAAAQVACIFNEQQWCVDQQQNQGQYSQSAILPQAGAPPGSSSFNSAPGAQSDTSSEDSMYAPHGPDGTRDAPSTVQIPARLTDDSAMLSNPSSPPEELIHPEDQDTASLGYLENLLASWERRCLLSTVVAPEEDRQGLLKVAEAQITTFLTHILDSRTARLVAQELEESSAQLFVDAIQNVLDWGTLPDAKSRAKARKLMQKVVEAGEQLPSSLFIIGVNDHDEHPTFGGGFGDVYQASYDGKRVALKRIRTFTADSTTHRNRLEALVWQGLRHRFILPLLGIDRLTFAPSFCMVSPWMKYGTVLRYLQDRGRGGVNRLLLEIAQGLGYLHSLNIIHGDLRGTNILISDDGHACLSDFGLATTFSEADSTATMTSSSNRAGSARWFAPELIEPKSFGCERFVRTTASDVYAYACVCLELYTGRPPFAHLPDVAAMLRVIAGDRPEQPPVVSAALWQLVTAAWVPEPHARPSIHKIAAALEDGPETVPASPV</sequence>
<dbReference type="GO" id="GO:0004674">
    <property type="term" value="F:protein serine/threonine kinase activity"/>
    <property type="evidence" value="ECO:0007669"/>
    <property type="project" value="TreeGrafter"/>
</dbReference>
<dbReference type="SMART" id="SM00240">
    <property type="entry name" value="FHA"/>
    <property type="match status" value="1"/>
</dbReference>
<dbReference type="PROSITE" id="PS50011">
    <property type="entry name" value="PROTEIN_KINASE_DOM"/>
    <property type="match status" value="1"/>
</dbReference>
<dbReference type="SMART" id="SM00220">
    <property type="entry name" value="S_TKc"/>
    <property type="match status" value="1"/>
</dbReference>
<dbReference type="InterPro" id="IPR000719">
    <property type="entry name" value="Prot_kinase_dom"/>
</dbReference>
<dbReference type="PANTHER" id="PTHR44329">
    <property type="entry name" value="SERINE/THREONINE-PROTEIN KINASE TNNI3K-RELATED"/>
    <property type="match status" value="1"/>
</dbReference>
<evidence type="ECO:0000256" key="4">
    <source>
        <dbReference type="SAM" id="MobiDB-lite"/>
    </source>
</evidence>
<evidence type="ECO:0000256" key="2">
    <source>
        <dbReference type="PIRSR" id="PIRSR000615-1"/>
    </source>
</evidence>
<feature type="binding site" evidence="3">
    <location>
        <position position="502"/>
    </location>
    <ligand>
        <name>Mg(2+)</name>
        <dbReference type="ChEBI" id="CHEBI:18420"/>
    </ligand>
</feature>
<keyword evidence="7" id="KW-0418">Kinase</keyword>
<feature type="domain" description="FHA" evidence="5">
    <location>
        <begin position="66"/>
        <end position="122"/>
    </location>
</feature>
<dbReference type="PIRSF" id="PIRSF000615">
    <property type="entry name" value="TyrPK_CSF1-R"/>
    <property type="match status" value="1"/>
</dbReference>
<accession>A0AAD6ZS77</accession>
<dbReference type="Gene3D" id="2.60.200.20">
    <property type="match status" value="1"/>
</dbReference>
<dbReference type="InterPro" id="IPR008984">
    <property type="entry name" value="SMAD_FHA_dom_sf"/>
</dbReference>
<dbReference type="Proteomes" id="UP001218218">
    <property type="component" value="Unassembled WGS sequence"/>
</dbReference>
<organism evidence="7 8">
    <name type="scientific">Mycena albidolilacea</name>
    <dbReference type="NCBI Taxonomy" id="1033008"/>
    <lineage>
        <taxon>Eukaryota</taxon>
        <taxon>Fungi</taxon>
        <taxon>Dikarya</taxon>
        <taxon>Basidiomycota</taxon>
        <taxon>Agaricomycotina</taxon>
        <taxon>Agaricomycetes</taxon>
        <taxon>Agaricomycetidae</taxon>
        <taxon>Agaricales</taxon>
        <taxon>Marasmiineae</taxon>
        <taxon>Mycenaceae</taxon>
        <taxon>Mycena</taxon>
    </lineage>
</organism>
<dbReference type="SUPFAM" id="SSF56112">
    <property type="entry name" value="Protein kinase-like (PK-like)"/>
    <property type="match status" value="1"/>
</dbReference>
<proteinExistence type="inferred from homology"/>
<dbReference type="Pfam" id="PF07714">
    <property type="entry name" value="PK_Tyr_Ser-Thr"/>
    <property type="match status" value="1"/>
</dbReference>
<comment type="caution">
    <text evidence="7">The sequence shown here is derived from an EMBL/GenBank/DDBJ whole genome shotgun (WGS) entry which is preliminary data.</text>
</comment>
<feature type="domain" description="Protein kinase" evidence="6">
    <location>
        <begin position="379"/>
        <end position="649"/>
    </location>
</feature>
<dbReference type="Gene3D" id="1.10.510.10">
    <property type="entry name" value="Transferase(Phosphotransferase) domain 1"/>
    <property type="match status" value="1"/>
</dbReference>
<keyword evidence="3" id="KW-0460">Magnesium</keyword>
<feature type="binding site" evidence="3">
    <location>
        <position position="515"/>
    </location>
    <ligand>
        <name>Mg(2+)</name>
        <dbReference type="ChEBI" id="CHEBI:18420"/>
    </ligand>
</feature>
<evidence type="ECO:0000256" key="3">
    <source>
        <dbReference type="PIRSR" id="PIRSR000615-3"/>
    </source>
</evidence>
<gene>
    <name evidence="7" type="ORF">DFH08DRAFT_289845</name>
</gene>
<evidence type="ECO:0000256" key="1">
    <source>
        <dbReference type="ARBA" id="ARBA00005575"/>
    </source>
</evidence>
<dbReference type="GO" id="GO:0046872">
    <property type="term" value="F:metal ion binding"/>
    <property type="evidence" value="ECO:0007669"/>
    <property type="project" value="UniProtKB-KW"/>
</dbReference>
<evidence type="ECO:0000313" key="8">
    <source>
        <dbReference type="Proteomes" id="UP001218218"/>
    </source>
</evidence>
<feature type="region of interest" description="Disordered" evidence="4">
    <location>
        <begin position="188"/>
        <end position="232"/>
    </location>
</feature>
<keyword evidence="7" id="KW-0808">Transferase</keyword>
<dbReference type="PROSITE" id="PS00109">
    <property type="entry name" value="PROTEIN_KINASE_TYR"/>
    <property type="match status" value="1"/>
</dbReference>
<dbReference type="InterPro" id="IPR051681">
    <property type="entry name" value="Ser/Thr_Kinases-Pseudokinases"/>
</dbReference>
<keyword evidence="3" id="KW-0479">Metal-binding</keyword>
<name>A0AAD6ZS77_9AGAR</name>
<feature type="compositionally biased region" description="Polar residues" evidence="4">
    <location>
        <begin position="197"/>
        <end position="215"/>
    </location>
</feature>
<dbReference type="InterPro" id="IPR008266">
    <property type="entry name" value="Tyr_kinase_AS"/>
</dbReference>
<dbReference type="InterPro" id="IPR000253">
    <property type="entry name" value="FHA_dom"/>
</dbReference>
<evidence type="ECO:0000313" key="7">
    <source>
        <dbReference type="EMBL" id="KAJ7336465.1"/>
    </source>
</evidence>
<dbReference type="EMBL" id="JARIHO010000031">
    <property type="protein sequence ID" value="KAJ7336465.1"/>
    <property type="molecule type" value="Genomic_DNA"/>
</dbReference>
<dbReference type="GO" id="GO:0005524">
    <property type="term" value="F:ATP binding"/>
    <property type="evidence" value="ECO:0007669"/>
    <property type="project" value="InterPro"/>
</dbReference>
<feature type="active site" description="Proton acceptor" evidence="2">
    <location>
        <position position="497"/>
    </location>
</feature>
<dbReference type="PROSITE" id="PS50006">
    <property type="entry name" value="FHA_DOMAIN"/>
    <property type="match status" value="1"/>
</dbReference>
<dbReference type="Pfam" id="PF00498">
    <property type="entry name" value="FHA"/>
    <property type="match status" value="1"/>
</dbReference>
<reference evidence="7" key="1">
    <citation type="submission" date="2023-03" db="EMBL/GenBank/DDBJ databases">
        <title>Massive genome expansion in bonnet fungi (Mycena s.s.) driven by repeated elements and novel gene families across ecological guilds.</title>
        <authorList>
            <consortium name="Lawrence Berkeley National Laboratory"/>
            <person name="Harder C.B."/>
            <person name="Miyauchi S."/>
            <person name="Viragh M."/>
            <person name="Kuo A."/>
            <person name="Thoen E."/>
            <person name="Andreopoulos B."/>
            <person name="Lu D."/>
            <person name="Skrede I."/>
            <person name="Drula E."/>
            <person name="Henrissat B."/>
            <person name="Morin E."/>
            <person name="Kohler A."/>
            <person name="Barry K."/>
            <person name="LaButti K."/>
            <person name="Morin E."/>
            <person name="Salamov A."/>
            <person name="Lipzen A."/>
            <person name="Mereny Z."/>
            <person name="Hegedus B."/>
            <person name="Baldrian P."/>
            <person name="Stursova M."/>
            <person name="Weitz H."/>
            <person name="Taylor A."/>
            <person name="Grigoriev I.V."/>
            <person name="Nagy L.G."/>
            <person name="Martin F."/>
            <person name="Kauserud H."/>
        </authorList>
    </citation>
    <scope>NUCLEOTIDE SEQUENCE</scope>
    <source>
        <strain evidence="7">CBHHK002</strain>
    </source>
</reference>
<evidence type="ECO:0000259" key="5">
    <source>
        <dbReference type="PROSITE" id="PS50006"/>
    </source>
</evidence>
<protein>
    <submittedName>
        <fullName evidence="7">Kinase-like domain-containing protein</fullName>
    </submittedName>
</protein>
<dbReference type="InterPro" id="IPR001245">
    <property type="entry name" value="Ser-Thr/Tyr_kinase_cat_dom"/>
</dbReference>
<keyword evidence="8" id="KW-1185">Reference proteome</keyword>